<proteinExistence type="predicted"/>
<dbReference type="AlphaFoldDB" id="A0AAV1I053"/>
<dbReference type="EMBL" id="CAUYUE010000004">
    <property type="protein sequence ID" value="CAK0766660.1"/>
    <property type="molecule type" value="Genomic_DNA"/>
</dbReference>
<sequence>MNKWRQYEALVTKYSVPQTTAGRRFNLRFSSALLEHKAREDTWPDRIVGPDHVMALESGPLTVVNCLSIKQEDIVDVMRICSLGGMCVSVVDEMVEKKDSSFSFAHRVVRAELKLSEYAARLEYLHGIEPTDGSRAAPS</sequence>
<organism evidence="1 2">
    <name type="scientific">Coccomyxa viridis</name>
    <dbReference type="NCBI Taxonomy" id="1274662"/>
    <lineage>
        <taxon>Eukaryota</taxon>
        <taxon>Viridiplantae</taxon>
        <taxon>Chlorophyta</taxon>
        <taxon>core chlorophytes</taxon>
        <taxon>Trebouxiophyceae</taxon>
        <taxon>Trebouxiophyceae incertae sedis</taxon>
        <taxon>Coccomyxaceae</taxon>
        <taxon>Coccomyxa</taxon>
    </lineage>
</organism>
<reference evidence="1 2" key="1">
    <citation type="submission" date="2023-10" db="EMBL/GenBank/DDBJ databases">
        <authorList>
            <person name="Maclean D."/>
            <person name="Macfadyen A."/>
        </authorList>
    </citation>
    <scope>NUCLEOTIDE SEQUENCE [LARGE SCALE GENOMIC DNA]</scope>
</reference>
<name>A0AAV1I053_9CHLO</name>
<evidence type="ECO:0000313" key="2">
    <source>
        <dbReference type="Proteomes" id="UP001314263"/>
    </source>
</evidence>
<comment type="caution">
    <text evidence="1">The sequence shown here is derived from an EMBL/GenBank/DDBJ whole genome shotgun (WGS) entry which is preliminary data.</text>
</comment>
<gene>
    <name evidence="1" type="ORF">CVIRNUC_003381</name>
</gene>
<protein>
    <submittedName>
        <fullName evidence="1">Uncharacterized protein</fullName>
    </submittedName>
</protein>
<accession>A0AAV1I053</accession>
<dbReference type="Proteomes" id="UP001314263">
    <property type="component" value="Unassembled WGS sequence"/>
</dbReference>
<keyword evidence="2" id="KW-1185">Reference proteome</keyword>
<evidence type="ECO:0000313" key="1">
    <source>
        <dbReference type="EMBL" id="CAK0766660.1"/>
    </source>
</evidence>